<feature type="domain" description="Rhamnogalacturonan lyase" evidence="2">
    <location>
        <begin position="480"/>
        <end position="669"/>
    </location>
</feature>
<dbReference type="Pfam" id="PF06045">
    <property type="entry name" value="Rhamnogal_lyase"/>
    <property type="match status" value="1"/>
</dbReference>
<dbReference type="EMBL" id="BQKI01000072">
    <property type="protein sequence ID" value="GJN15511.1"/>
    <property type="molecule type" value="Genomic_DNA"/>
</dbReference>
<protein>
    <recommendedName>
        <fullName evidence="6">Rhamnogalacturonan endolyase</fullName>
    </recommendedName>
</protein>
<dbReference type="CDD" id="cd10317">
    <property type="entry name" value="RGL4_C"/>
    <property type="match status" value="1"/>
</dbReference>
<comment type="caution">
    <text evidence="4">The sequence shown here is derived from an EMBL/GenBank/DDBJ whole genome shotgun (WGS) entry which is preliminary data.</text>
</comment>
<reference evidence="4" key="2">
    <citation type="submission" date="2021-12" db="EMBL/GenBank/DDBJ databases">
        <title>Resequencing data analysis of finger millet.</title>
        <authorList>
            <person name="Hatakeyama M."/>
            <person name="Aluri S."/>
            <person name="Balachadran M.T."/>
            <person name="Sivarajan S.R."/>
            <person name="Poveda L."/>
            <person name="Shimizu-Inatsugi R."/>
            <person name="Schlapbach R."/>
            <person name="Sreeman S.M."/>
            <person name="Shimizu K.K."/>
        </authorList>
    </citation>
    <scope>NUCLEOTIDE SEQUENCE</scope>
</reference>
<dbReference type="InterPro" id="IPR029413">
    <property type="entry name" value="RG-lyase_II"/>
</dbReference>
<evidence type="ECO:0000313" key="4">
    <source>
        <dbReference type="EMBL" id="GJN15511.1"/>
    </source>
</evidence>
<dbReference type="Gene3D" id="2.60.120.260">
    <property type="entry name" value="Galactose-binding domain-like"/>
    <property type="match status" value="1"/>
</dbReference>
<dbReference type="AlphaFoldDB" id="A0AAV5DYY5"/>
<evidence type="ECO:0000313" key="5">
    <source>
        <dbReference type="Proteomes" id="UP001054889"/>
    </source>
</evidence>
<dbReference type="InterPro" id="IPR029411">
    <property type="entry name" value="RG-lyase_III"/>
</dbReference>
<dbReference type="PANTHER" id="PTHR32018">
    <property type="entry name" value="RHAMNOGALACTURONATE LYASE FAMILY PROTEIN"/>
    <property type="match status" value="1"/>
</dbReference>
<evidence type="ECO:0000256" key="1">
    <source>
        <dbReference type="ARBA" id="ARBA00022729"/>
    </source>
</evidence>
<dbReference type="Pfam" id="PF14683">
    <property type="entry name" value="CBM-like"/>
    <property type="match status" value="1"/>
</dbReference>
<evidence type="ECO:0008006" key="6">
    <source>
        <dbReference type="Google" id="ProtNLM"/>
    </source>
</evidence>
<feature type="domain" description="Rhamnogalacturonan lyase" evidence="3">
    <location>
        <begin position="394"/>
        <end position="465"/>
    </location>
</feature>
<dbReference type="SUPFAM" id="SSF49452">
    <property type="entry name" value="Starch-binding domain-like"/>
    <property type="match status" value="1"/>
</dbReference>
<dbReference type="Pfam" id="PF14686">
    <property type="entry name" value="fn3_3"/>
    <property type="match status" value="1"/>
</dbReference>
<dbReference type="InterPro" id="IPR013784">
    <property type="entry name" value="Carb-bd-like_fold"/>
</dbReference>
<dbReference type="FunFam" id="2.60.40.1120:FF:000033">
    <property type="entry name" value="Rhamnogalacturonate lyase B"/>
    <property type="match status" value="1"/>
</dbReference>
<gene>
    <name evidence="4" type="primary">gb02432</name>
    <name evidence="4" type="ORF">PR202_gb02432</name>
</gene>
<evidence type="ECO:0000259" key="3">
    <source>
        <dbReference type="Pfam" id="PF14686"/>
    </source>
</evidence>
<sequence>MREGLFTVNRSPFVASATFKGNTTTAMPMRCHYCYLSAVGMQLLCKNLLPCCICMGPPTTTSSPAGTVDATNGVTVKVSNRYVEIKNGIFELTLSNPDGIVTGVRYNGVDNLMEILNKEDNRGETRVMLLHVLSGTGTLWNPPGERTGIFDVIKGTEFRIIYHDENQVEVSFTRTWNPSLEGKAVPLNIDKRFHYMALADNRQRIMPMPDDRLPPRGQQLAYPEAVLLVDPINPDLRGEVDDKYQYSCEDQYNNVHGWVSFDPPIGFWQITPSDEFRTGGPLKQNLTSHVGPTMLAMFLSAHYAGDDLSPKFTNGEYWKKVHGPVFMYLNSSWDGSDPTMLWEDAKVQMTIEKESWPYSFALSEDFQKTEQRGCVSGRLLVRDRYLDDQELYASGAYVGLGLPGEAGSWQRECKGYQFWCRADADGSFYIRNIVTGNYNLYAWVPGFIGDYRLDATLTIGSGDDIYLGDLVYEPPRDGPTMWEIGVPDRSAAEFYVPDPNPNYINRLYINHPADRFRQYGLWERYAEMYPDSDLVYTIGQSNYSTDWFYAQVNRRTDQNTYQPTTWQIKFNLDSVTPNSTYKFRVALASSALAELQVFFNDQNRSVPHFSTGLIGRDNAIARHGIHGLYWLFNIDVNGAWLVQGMNTIYLKQARSQSPFQGLMYDYLRLEGPCGC</sequence>
<keyword evidence="5" id="KW-1185">Reference proteome</keyword>
<keyword evidence="1" id="KW-0732">Signal</keyword>
<name>A0AAV5DYY5_ELECO</name>
<dbReference type="Proteomes" id="UP001054889">
    <property type="component" value="Unassembled WGS sequence"/>
</dbReference>
<dbReference type="InterPro" id="IPR008979">
    <property type="entry name" value="Galactose-bd-like_sf"/>
</dbReference>
<accession>A0AAV5DYY5</accession>
<organism evidence="4 5">
    <name type="scientific">Eleusine coracana subsp. coracana</name>
    <dbReference type="NCBI Taxonomy" id="191504"/>
    <lineage>
        <taxon>Eukaryota</taxon>
        <taxon>Viridiplantae</taxon>
        <taxon>Streptophyta</taxon>
        <taxon>Embryophyta</taxon>
        <taxon>Tracheophyta</taxon>
        <taxon>Spermatophyta</taxon>
        <taxon>Magnoliopsida</taxon>
        <taxon>Liliopsida</taxon>
        <taxon>Poales</taxon>
        <taxon>Poaceae</taxon>
        <taxon>PACMAD clade</taxon>
        <taxon>Chloridoideae</taxon>
        <taxon>Cynodonteae</taxon>
        <taxon>Eleusininae</taxon>
        <taxon>Eleusine</taxon>
    </lineage>
</organism>
<dbReference type="InterPro" id="IPR051850">
    <property type="entry name" value="Polysacch_Lyase_4"/>
</dbReference>
<dbReference type="Gene3D" id="2.60.40.1120">
    <property type="entry name" value="Carboxypeptidase-like, regulatory domain"/>
    <property type="match status" value="1"/>
</dbReference>
<evidence type="ECO:0000259" key="2">
    <source>
        <dbReference type="Pfam" id="PF14683"/>
    </source>
</evidence>
<proteinExistence type="predicted"/>
<dbReference type="CDD" id="cd10320">
    <property type="entry name" value="RGL4_N"/>
    <property type="match status" value="1"/>
</dbReference>
<dbReference type="PANTHER" id="PTHR32018:SF1">
    <property type="entry name" value="RHAMNOGALACTURONAN ENDOLYASE"/>
    <property type="match status" value="1"/>
</dbReference>
<dbReference type="SUPFAM" id="SSF49785">
    <property type="entry name" value="Galactose-binding domain-like"/>
    <property type="match status" value="1"/>
</dbReference>
<dbReference type="GO" id="GO:0030246">
    <property type="term" value="F:carbohydrate binding"/>
    <property type="evidence" value="ECO:0007669"/>
    <property type="project" value="InterPro"/>
</dbReference>
<dbReference type="InterPro" id="IPR010325">
    <property type="entry name" value="Rhamnogal_lyase"/>
</dbReference>
<reference evidence="4" key="1">
    <citation type="journal article" date="2018" name="DNA Res.">
        <title>Multiple hybrid de novo genome assembly of finger millet, an orphan allotetraploid crop.</title>
        <authorList>
            <person name="Hatakeyama M."/>
            <person name="Aluri S."/>
            <person name="Balachadran M.T."/>
            <person name="Sivarajan S.R."/>
            <person name="Patrignani A."/>
            <person name="Gruter S."/>
            <person name="Poveda L."/>
            <person name="Shimizu-Inatsugi R."/>
            <person name="Baeten J."/>
            <person name="Francoijs K.J."/>
            <person name="Nataraja K.N."/>
            <person name="Reddy Y.A.N."/>
            <person name="Phadnis S."/>
            <person name="Ravikumar R.L."/>
            <person name="Schlapbach R."/>
            <person name="Sreeman S.M."/>
            <person name="Shimizu K.K."/>
        </authorList>
    </citation>
    <scope>NUCLEOTIDE SEQUENCE</scope>
</reference>
<dbReference type="CDD" id="cd10316">
    <property type="entry name" value="RGL4_M"/>
    <property type="match status" value="1"/>
</dbReference>